<feature type="chain" id="PRO_5040470678" description="Secreted protein" evidence="2">
    <location>
        <begin position="20"/>
        <end position="83"/>
    </location>
</feature>
<organism evidence="3 4">
    <name type="scientific">Pleurotus eryngii</name>
    <name type="common">Boletus of the steppes</name>
    <dbReference type="NCBI Taxonomy" id="5323"/>
    <lineage>
        <taxon>Eukaryota</taxon>
        <taxon>Fungi</taxon>
        <taxon>Dikarya</taxon>
        <taxon>Basidiomycota</taxon>
        <taxon>Agaricomycotina</taxon>
        <taxon>Agaricomycetes</taxon>
        <taxon>Agaricomycetidae</taxon>
        <taxon>Agaricales</taxon>
        <taxon>Pleurotineae</taxon>
        <taxon>Pleurotaceae</taxon>
        <taxon>Pleurotus</taxon>
    </lineage>
</organism>
<evidence type="ECO:0000313" key="3">
    <source>
        <dbReference type="EMBL" id="KAF9489911.1"/>
    </source>
</evidence>
<protein>
    <recommendedName>
        <fullName evidence="5">Secreted protein</fullName>
    </recommendedName>
</protein>
<accession>A0A9P5ZLV5</accession>
<name>A0A9P5ZLV5_PLEER</name>
<evidence type="ECO:0008006" key="5">
    <source>
        <dbReference type="Google" id="ProtNLM"/>
    </source>
</evidence>
<reference evidence="3" key="1">
    <citation type="submission" date="2020-11" db="EMBL/GenBank/DDBJ databases">
        <authorList>
            <consortium name="DOE Joint Genome Institute"/>
            <person name="Ahrendt S."/>
            <person name="Riley R."/>
            <person name="Andreopoulos W."/>
            <person name="Labutti K."/>
            <person name="Pangilinan J."/>
            <person name="Ruiz-Duenas F.J."/>
            <person name="Barrasa J.M."/>
            <person name="Sanchez-Garcia M."/>
            <person name="Camarero S."/>
            <person name="Miyauchi S."/>
            <person name="Serrano A."/>
            <person name="Linde D."/>
            <person name="Babiker R."/>
            <person name="Drula E."/>
            <person name="Ayuso-Fernandez I."/>
            <person name="Pacheco R."/>
            <person name="Padilla G."/>
            <person name="Ferreira P."/>
            <person name="Barriuso J."/>
            <person name="Kellner H."/>
            <person name="Castanera R."/>
            <person name="Alfaro M."/>
            <person name="Ramirez L."/>
            <person name="Pisabarro A.G."/>
            <person name="Kuo A."/>
            <person name="Tritt A."/>
            <person name="Lipzen A."/>
            <person name="He G."/>
            <person name="Yan M."/>
            <person name="Ng V."/>
            <person name="Cullen D."/>
            <person name="Martin F."/>
            <person name="Rosso M.-N."/>
            <person name="Henrissat B."/>
            <person name="Hibbett D."/>
            <person name="Martinez A.T."/>
            <person name="Grigoriev I.V."/>
        </authorList>
    </citation>
    <scope>NUCLEOTIDE SEQUENCE</scope>
    <source>
        <strain evidence="3">ATCC 90797</strain>
    </source>
</reference>
<evidence type="ECO:0000313" key="4">
    <source>
        <dbReference type="Proteomes" id="UP000807025"/>
    </source>
</evidence>
<dbReference type="EMBL" id="MU154655">
    <property type="protein sequence ID" value="KAF9489911.1"/>
    <property type="molecule type" value="Genomic_DNA"/>
</dbReference>
<dbReference type="Proteomes" id="UP000807025">
    <property type="component" value="Unassembled WGS sequence"/>
</dbReference>
<dbReference type="AlphaFoldDB" id="A0A9P5ZLV5"/>
<comment type="caution">
    <text evidence="3">The sequence shown here is derived from an EMBL/GenBank/DDBJ whole genome shotgun (WGS) entry which is preliminary data.</text>
</comment>
<evidence type="ECO:0000256" key="1">
    <source>
        <dbReference type="SAM" id="MobiDB-lite"/>
    </source>
</evidence>
<gene>
    <name evidence="3" type="ORF">BDN71DRAFT_1455337</name>
</gene>
<feature type="region of interest" description="Disordered" evidence="1">
    <location>
        <begin position="59"/>
        <end position="83"/>
    </location>
</feature>
<feature type="signal peptide" evidence="2">
    <location>
        <begin position="1"/>
        <end position="19"/>
    </location>
</feature>
<proteinExistence type="predicted"/>
<evidence type="ECO:0000256" key="2">
    <source>
        <dbReference type="SAM" id="SignalP"/>
    </source>
</evidence>
<keyword evidence="2" id="KW-0732">Signal</keyword>
<keyword evidence="4" id="KW-1185">Reference proteome</keyword>
<sequence>MPTLFVCLCSTAFLALTCWAPTTHVQTSSTERRRLCIDPSSRAYIQALDTCEVMQSKATSTAHHDVPFPSPKVLPKRGEGGEK</sequence>